<keyword evidence="1" id="KW-0472">Membrane</keyword>
<proteinExistence type="predicted"/>
<sequence length="68" mass="8168">MNSSEENRRPCTSNYSFIYLFFPFHTIISLFLLRREQKKKRKKSFPLKSLIIRILIIIIMEPALSVLH</sequence>
<name>C9ZI33_TRYB9</name>
<dbReference type="EMBL" id="FN554964">
    <property type="protein sequence ID" value="CBH09150.1"/>
    <property type="molecule type" value="Genomic_DNA"/>
</dbReference>
<dbReference type="AlphaFoldDB" id="C9ZI33"/>
<gene>
    <name evidence="2" type="ORF">TbgDal_I3150</name>
</gene>
<feature type="transmembrane region" description="Helical" evidence="1">
    <location>
        <begin position="45"/>
        <end position="67"/>
    </location>
</feature>
<evidence type="ECO:0000313" key="3">
    <source>
        <dbReference type="Proteomes" id="UP000002316"/>
    </source>
</evidence>
<dbReference type="GeneID" id="23858406"/>
<organism evidence="2 3">
    <name type="scientific">Trypanosoma brucei gambiense (strain MHOM/CI/86/DAL972)</name>
    <dbReference type="NCBI Taxonomy" id="679716"/>
    <lineage>
        <taxon>Eukaryota</taxon>
        <taxon>Discoba</taxon>
        <taxon>Euglenozoa</taxon>
        <taxon>Kinetoplastea</taxon>
        <taxon>Metakinetoplastina</taxon>
        <taxon>Trypanosomatida</taxon>
        <taxon>Trypanosomatidae</taxon>
        <taxon>Trypanosoma</taxon>
    </lineage>
</organism>
<dbReference type="Proteomes" id="UP000002316">
    <property type="component" value="Chromosome 1"/>
</dbReference>
<protein>
    <submittedName>
        <fullName evidence="2">Uncharacterized protein</fullName>
    </submittedName>
</protein>
<keyword evidence="1" id="KW-0812">Transmembrane</keyword>
<evidence type="ECO:0000256" key="1">
    <source>
        <dbReference type="SAM" id="Phobius"/>
    </source>
</evidence>
<dbReference type="KEGG" id="tbg:TbgDal_I3150"/>
<dbReference type="RefSeq" id="XP_011771591.1">
    <property type="nucleotide sequence ID" value="XM_011773289.1"/>
</dbReference>
<evidence type="ECO:0000313" key="2">
    <source>
        <dbReference type="EMBL" id="CBH09150.1"/>
    </source>
</evidence>
<reference evidence="3" key="1">
    <citation type="journal article" date="2010" name="PLoS Negl. Trop. Dis.">
        <title>The genome sequence of Trypanosoma brucei gambiense, causative agent of chronic human african trypanosomiasis.</title>
        <authorList>
            <person name="Jackson A.P."/>
            <person name="Sanders M."/>
            <person name="Berry A."/>
            <person name="McQuillan J."/>
            <person name="Aslett M.A."/>
            <person name="Quail M.A."/>
            <person name="Chukualim B."/>
            <person name="Capewell P."/>
            <person name="MacLeod A."/>
            <person name="Melville S.E."/>
            <person name="Gibson W."/>
            <person name="Barry J.D."/>
            <person name="Berriman M."/>
            <person name="Hertz-Fowler C."/>
        </authorList>
    </citation>
    <scope>NUCLEOTIDE SEQUENCE [LARGE SCALE GENOMIC DNA]</scope>
    <source>
        <strain evidence="3">MHOM/CI/86/DAL972</strain>
    </source>
</reference>
<feature type="transmembrane region" description="Helical" evidence="1">
    <location>
        <begin position="15"/>
        <end position="33"/>
    </location>
</feature>
<keyword evidence="1" id="KW-1133">Transmembrane helix</keyword>
<accession>C9ZI33</accession>